<sequence length="79" mass="8913">MKKFGYFILIASGVWLILYQAIVWVLYTVNKSAHQESADPSELEYLNYLVSLLTIVVSLFTVFASAKQLKLLGRTAKAK</sequence>
<feature type="transmembrane region" description="Helical" evidence="1">
    <location>
        <begin position="7"/>
        <end position="27"/>
    </location>
</feature>
<protein>
    <recommendedName>
        <fullName evidence="4">DUF4234 domain-containing protein</fullName>
    </recommendedName>
</protein>
<dbReference type="Proteomes" id="UP001597197">
    <property type="component" value="Unassembled WGS sequence"/>
</dbReference>
<keyword evidence="1" id="KW-1133">Transmembrane helix</keyword>
<accession>A0ABW4QPB5</accession>
<proteinExistence type="predicted"/>
<evidence type="ECO:0000313" key="3">
    <source>
        <dbReference type="Proteomes" id="UP001597197"/>
    </source>
</evidence>
<dbReference type="RefSeq" id="WP_382311666.1">
    <property type="nucleotide sequence ID" value="NZ_JBHUFD010000001.1"/>
</dbReference>
<dbReference type="EMBL" id="JBHUFD010000001">
    <property type="protein sequence ID" value="MFD1871326.1"/>
    <property type="molecule type" value="Genomic_DNA"/>
</dbReference>
<keyword evidence="1" id="KW-0812">Transmembrane</keyword>
<keyword evidence="1" id="KW-0472">Membrane</keyword>
<comment type="caution">
    <text evidence="2">The sequence shown here is derived from an EMBL/GenBank/DDBJ whole genome shotgun (WGS) entry which is preliminary data.</text>
</comment>
<feature type="transmembrane region" description="Helical" evidence="1">
    <location>
        <begin position="47"/>
        <end position="66"/>
    </location>
</feature>
<organism evidence="2 3">
    <name type="scientific">Hymenobacter bucti</name>
    <dbReference type="NCBI Taxonomy" id="1844114"/>
    <lineage>
        <taxon>Bacteria</taxon>
        <taxon>Pseudomonadati</taxon>
        <taxon>Bacteroidota</taxon>
        <taxon>Cytophagia</taxon>
        <taxon>Cytophagales</taxon>
        <taxon>Hymenobacteraceae</taxon>
        <taxon>Hymenobacter</taxon>
    </lineage>
</organism>
<keyword evidence="3" id="KW-1185">Reference proteome</keyword>
<evidence type="ECO:0000256" key="1">
    <source>
        <dbReference type="SAM" id="Phobius"/>
    </source>
</evidence>
<evidence type="ECO:0000313" key="2">
    <source>
        <dbReference type="EMBL" id="MFD1871326.1"/>
    </source>
</evidence>
<gene>
    <name evidence="2" type="ORF">ACFSDX_02750</name>
</gene>
<reference evidence="3" key="1">
    <citation type="journal article" date="2019" name="Int. J. Syst. Evol. Microbiol.">
        <title>The Global Catalogue of Microorganisms (GCM) 10K type strain sequencing project: providing services to taxonomists for standard genome sequencing and annotation.</title>
        <authorList>
            <consortium name="The Broad Institute Genomics Platform"/>
            <consortium name="The Broad Institute Genome Sequencing Center for Infectious Disease"/>
            <person name="Wu L."/>
            <person name="Ma J."/>
        </authorList>
    </citation>
    <scope>NUCLEOTIDE SEQUENCE [LARGE SCALE GENOMIC DNA]</scope>
    <source>
        <strain evidence="3">CGMCC 1.15795</strain>
    </source>
</reference>
<evidence type="ECO:0008006" key="4">
    <source>
        <dbReference type="Google" id="ProtNLM"/>
    </source>
</evidence>
<name>A0ABW4QPB5_9BACT</name>